<accession>V4AM80</accession>
<dbReference type="Pfam" id="PF21534">
    <property type="entry name" value="Rost"/>
    <property type="match status" value="1"/>
</dbReference>
<dbReference type="OMA" id="WILHNTS"/>
<keyword evidence="1" id="KW-0472">Membrane</keyword>
<proteinExistence type="predicted"/>
<feature type="transmembrane region" description="Helical" evidence="1">
    <location>
        <begin position="208"/>
        <end position="225"/>
    </location>
</feature>
<feature type="transmembrane region" description="Helical" evidence="1">
    <location>
        <begin position="108"/>
        <end position="129"/>
    </location>
</feature>
<feature type="transmembrane region" description="Helical" evidence="1">
    <location>
        <begin position="67"/>
        <end position="88"/>
    </location>
</feature>
<dbReference type="GeneID" id="20248559"/>
<dbReference type="HOGENOM" id="CLU_892222_0_0_1"/>
<dbReference type="GO" id="GO:0016020">
    <property type="term" value="C:membrane"/>
    <property type="evidence" value="ECO:0007669"/>
    <property type="project" value="TreeGrafter"/>
</dbReference>
<dbReference type="PANTHER" id="PTHR12242">
    <property type="entry name" value="OS02G0130600 PROTEIN-RELATED"/>
    <property type="match status" value="1"/>
</dbReference>
<dbReference type="CTD" id="20248559"/>
<dbReference type="AlphaFoldDB" id="V4AM80"/>
<feature type="transmembrane region" description="Helical" evidence="1">
    <location>
        <begin position="177"/>
        <end position="201"/>
    </location>
</feature>
<reference evidence="2 3" key="1">
    <citation type="journal article" date="2013" name="Nature">
        <title>Insights into bilaterian evolution from three spiralian genomes.</title>
        <authorList>
            <person name="Simakov O."/>
            <person name="Marletaz F."/>
            <person name="Cho S.J."/>
            <person name="Edsinger-Gonzales E."/>
            <person name="Havlak P."/>
            <person name="Hellsten U."/>
            <person name="Kuo D.H."/>
            <person name="Larsson T."/>
            <person name="Lv J."/>
            <person name="Arendt D."/>
            <person name="Savage R."/>
            <person name="Osoegawa K."/>
            <person name="de Jong P."/>
            <person name="Grimwood J."/>
            <person name="Chapman J.A."/>
            <person name="Shapiro H."/>
            <person name="Aerts A."/>
            <person name="Otillar R.P."/>
            <person name="Terry A.Y."/>
            <person name="Boore J.L."/>
            <person name="Grigoriev I.V."/>
            <person name="Lindberg D.R."/>
            <person name="Seaver E.C."/>
            <person name="Weisblat D.A."/>
            <person name="Putnam N.H."/>
            <person name="Rokhsar D.S."/>
        </authorList>
    </citation>
    <scope>NUCLEOTIDE SEQUENCE [LARGE SCALE GENOMIC DNA]</scope>
</reference>
<dbReference type="STRING" id="225164.V4AM80"/>
<dbReference type="PANTHER" id="PTHR12242:SF1">
    <property type="entry name" value="MYND-TYPE DOMAIN-CONTAINING PROTEIN"/>
    <property type="match status" value="1"/>
</dbReference>
<evidence type="ECO:0008006" key="4">
    <source>
        <dbReference type="Google" id="ProtNLM"/>
    </source>
</evidence>
<keyword evidence="1" id="KW-0812">Transmembrane</keyword>
<evidence type="ECO:0000313" key="2">
    <source>
        <dbReference type="EMBL" id="ESO98252.1"/>
    </source>
</evidence>
<dbReference type="InterPro" id="IPR049352">
    <property type="entry name" value="Rost"/>
</dbReference>
<dbReference type="EMBL" id="KB201262">
    <property type="protein sequence ID" value="ESO98252.1"/>
    <property type="molecule type" value="Genomic_DNA"/>
</dbReference>
<name>V4AM80_LOTGI</name>
<keyword evidence="3" id="KW-1185">Reference proteome</keyword>
<gene>
    <name evidence="2" type="ORF">LOTGIDRAFT_231356</name>
</gene>
<dbReference type="OrthoDB" id="419711at2759"/>
<organism evidence="2 3">
    <name type="scientific">Lottia gigantea</name>
    <name type="common">Giant owl limpet</name>
    <dbReference type="NCBI Taxonomy" id="225164"/>
    <lineage>
        <taxon>Eukaryota</taxon>
        <taxon>Metazoa</taxon>
        <taxon>Spiralia</taxon>
        <taxon>Lophotrochozoa</taxon>
        <taxon>Mollusca</taxon>
        <taxon>Gastropoda</taxon>
        <taxon>Patellogastropoda</taxon>
        <taxon>Lottioidea</taxon>
        <taxon>Lottiidae</taxon>
        <taxon>Lottia</taxon>
    </lineage>
</organism>
<evidence type="ECO:0000256" key="1">
    <source>
        <dbReference type="SAM" id="Phobius"/>
    </source>
</evidence>
<evidence type="ECO:0000313" key="3">
    <source>
        <dbReference type="Proteomes" id="UP000030746"/>
    </source>
</evidence>
<feature type="transmembrane region" description="Helical" evidence="1">
    <location>
        <begin position="254"/>
        <end position="276"/>
    </location>
</feature>
<dbReference type="KEGG" id="lgi:LOTGIDRAFT_231356"/>
<feature type="transmembrane region" description="Helical" evidence="1">
    <location>
        <begin position="150"/>
        <end position="171"/>
    </location>
</feature>
<dbReference type="Proteomes" id="UP000030746">
    <property type="component" value="Unassembled WGS sequence"/>
</dbReference>
<keyword evidence="1" id="KW-1133">Transmembrane helix</keyword>
<sequence>MSSTVNLQSNGPTITVITNMYKPKTTQICNWKSFLKDELHPRSFLFGYLYPEDFTKFQCILSVFKYLVWRSVWAIVFLFMLILNGTISDYWSHSKYKHYQWFTYLTHWTSYLLAVTTTVDVICVIHIYLYKPDIVKEEYRRMPWFLQVNWFLTTCSNNITCLISIIHWVFIYQGETVSIFSLVTYGGIALYTIVNLCLVAAPVRIYHMIYPMLVMCFYALCNFIYQEYNLPNNIGSDKNYPGWNSNTDIIHTDLLFILISGVVHQFLYLVYILRLVASRYWCVTNRTSIYWQPDNTGDLTRQDIRYTFLTPT</sequence>
<protein>
    <recommendedName>
        <fullName evidence="4">Protein rolling stone</fullName>
    </recommendedName>
</protein>
<dbReference type="RefSeq" id="XP_009050957.1">
    <property type="nucleotide sequence ID" value="XM_009052709.1"/>
</dbReference>